<dbReference type="CDD" id="cd10912">
    <property type="entry name" value="PIN_YacP-like"/>
    <property type="match status" value="1"/>
</dbReference>
<keyword evidence="2" id="KW-1185">Reference proteome</keyword>
<dbReference type="PANTHER" id="PTHR34547">
    <property type="entry name" value="YACP-LIKE NYN DOMAIN PROTEIN"/>
    <property type="match status" value="1"/>
</dbReference>
<name>A0A0E3K3R8_CLOSL</name>
<evidence type="ECO:0000313" key="2">
    <source>
        <dbReference type="Proteomes" id="UP000033115"/>
    </source>
</evidence>
<dbReference type="KEGG" id="csq:CSCA_4268"/>
<organism evidence="1 2">
    <name type="scientific">Clostridium scatologenes</name>
    <dbReference type="NCBI Taxonomy" id="1548"/>
    <lineage>
        <taxon>Bacteria</taxon>
        <taxon>Bacillati</taxon>
        <taxon>Bacillota</taxon>
        <taxon>Clostridia</taxon>
        <taxon>Eubacteriales</taxon>
        <taxon>Clostridiaceae</taxon>
        <taxon>Clostridium</taxon>
    </lineage>
</organism>
<dbReference type="HOGENOM" id="CLU_101326_1_0_9"/>
<dbReference type="Proteomes" id="UP000033115">
    <property type="component" value="Chromosome"/>
</dbReference>
<dbReference type="InterPro" id="IPR010298">
    <property type="entry name" value="YacP-like"/>
</dbReference>
<evidence type="ECO:0008006" key="3">
    <source>
        <dbReference type="Google" id="ProtNLM"/>
    </source>
</evidence>
<dbReference type="AlphaFoldDB" id="A0A0E3K3R8"/>
<evidence type="ECO:0000313" key="1">
    <source>
        <dbReference type="EMBL" id="AKA71393.1"/>
    </source>
</evidence>
<sequence>MKNIFVDGYNVINSWSELKKIKEYSYEAARTELIEKLTNYATYKNYKVFIVFDAHMVSKSIEKKEKISDNIVVVFTKEGETADSFIEKTVNKIGRKIEVCVVTSDSLEQQVVFQRGATRMSSVEFYHEVKSVENKIKSKIQKKYSEKRFTLEDTIQKEILEELEKIRRSN</sequence>
<reference evidence="1 2" key="1">
    <citation type="journal article" date="2015" name="J. Biotechnol.">
        <title>Complete genome sequence of a malodorant-producing acetogen, Clostridium scatologenes ATCC 25775(T).</title>
        <authorList>
            <person name="Zhu Z."/>
            <person name="Guo T."/>
            <person name="Zheng H."/>
            <person name="Song T."/>
            <person name="Ouyang P."/>
            <person name="Xie J."/>
        </authorList>
    </citation>
    <scope>NUCLEOTIDE SEQUENCE [LARGE SCALE GENOMIC DNA]</scope>
    <source>
        <strain evidence="1 2">ATCC 25775</strain>
    </source>
</reference>
<proteinExistence type="predicted"/>
<gene>
    <name evidence="1" type="ORF">CSCA_4268</name>
</gene>
<dbReference type="PANTHER" id="PTHR34547:SF1">
    <property type="entry name" value="YACP-LIKE NYN DOMAIN PROTEIN"/>
    <property type="match status" value="1"/>
</dbReference>
<protein>
    <recommendedName>
        <fullName evidence="3">Tetracycline resistance protein</fullName>
    </recommendedName>
</protein>
<dbReference type="STRING" id="1548.CSCA_4268"/>
<dbReference type="Pfam" id="PF05991">
    <property type="entry name" value="NYN_YacP"/>
    <property type="match status" value="1"/>
</dbReference>
<dbReference type="RefSeq" id="WP_029163573.1">
    <property type="nucleotide sequence ID" value="NZ_CP009933.1"/>
</dbReference>
<dbReference type="EMBL" id="CP009933">
    <property type="protein sequence ID" value="AKA71393.1"/>
    <property type="molecule type" value="Genomic_DNA"/>
</dbReference>
<accession>A0A0E3K3R8</accession>